<keyword evidence="2" id="KW-1185">Reference proteome</keyword>
<organism evidence="1 2">
    <name type="scientific">Euroglyphus maynei</name>
    <name type="common">Mayne's house dust mite</name>
    <dbReference type="NCBI Taxonomy" id="6958"/>
    <lineage>
        <taxon>Eukaryota</taxon>
        <taxon>Metazoa</taxon>
        <taxon>Ecdysozoa</taxon>
        <taxon>Arthropoda</taxon>
        <taxon>Chelicerata</taxon>
        <taxon>Arachnida</taxon>
        <taxon>Acari</taxon>
        <taxon>Acariformes</taxon>
        <taxon>Sarcoptiformes</taxon>
        <taxon>Astigmata</taxon>
        <taxon>Psoroptidia</taxon>
        <taxon>Analgoidea</taxon>
        <taxon>Pyroglyphidae</taxon>
        <taxon>Pyroglyphinae</taxon>
        <taxon>Euroglyphus</taxon>
    </lineage>
</organism>
<protein>
    <submittedName>
        <fullName evidence="1">Uncharacterized protein</fullName>
    </submittedName>
</protein>
<reference evidence="1 2" key="1">
    <citation type="submission" date="2017-03" db="EMBL/GenBank/DDBJ databases">
        <title>Genome Survey of Euroglyphus maynei.</title>
        <authorList>
            <person name="Arlian L.G."/>
            <person name="Morgan M.S."/>
            <person name="Rider S.D."/>
        </authorList>
    </citation>
    <scope>NUCLEOTIDE SEQUENCE [LARGE SCALE GENOMIC DNA]</scope>
    <source>
        <strain evidence="1">Arlian Lab</strain>
        <tissue evidence="1">Whole body</tissue>
    </source>
</reference>
<evidence type="ECO:0000313" key="1">
    <source>
        <dbReference type="EMBL" id="OTF72147.1"/>
    </source>
</evidence>
<proteinExistence type="predicted"/>
<evidence type="ECO:0000313" key="2">
    <source>
        <dbReference type="Proteomes" id="UP000194236"/>
    </source>
</evidence>
<accession>A0A1Y3AVX6</accession>
<gene>
    <name evidence="1" type="ORF">BLA29_006757</name>
</gene>
<sequence>MSSFSNGLSVSNIKYTSVADDGWHRFYSGKKPKFDFIAVQQYSTQLTQHHVHLKCHFGN</sequence>
<name>A0A1Y3AVX6_EURMA</name>
<comment type="caution">
    <text evidence="1">The sequence shown here is derived from an EMBL/GenBank/DDBJ whole genome shotgun (WGS) entry which is preliminary data.</text>
</comment>
<dbReference type="Proteomes" id="UP000194236">
    <property type="component" value="Unassembled WGS sequence"/>
</dbReference>
<dbReference type="AlphaFoldDB" id="A0A1Y3AVX6"/>
<dbReference type="EMBL" id="MUJZ01057647">
    <property type="protein sequence ID" value="OTF72147.1"/>
    <property type="molecule type" value="Genomic_DNA"/>
</dbReference>